<dbReference type="RefSeq" id="WP_176865682.1">
    <property type="nucleotide sequence ID" value="NZ_JABXWT010000007.1"/>
</dbReference>
<reference evidence="1 2" key="1">
    <citation type="submission" date="2020-06" db="EMBL/GenBank/DDBJ databases">
        <authorList>
            <person name="Cao W.R."/>
        </authorList>
    </citation>
    <scope>NUCLEOTIDE SEQUENCE [LARGE SCALE GENOMIC DNA]</scope>
    <source>
        <strain evidence="1 2">B1Z28</strain>
    </source>
</reference>
<dbReference type="Proteomes" id="UP000630805">
    <property type="component" value="Unassembled WGS sequence"/>
</dbReference>
<gene>
    <name evidence="1" type="ORF">HW561_13715</name>
</gene>
<name>A0ABX2PRT0_9RHOB</name>
<keyword evidence="2" id="KW-1185">Reference proteome</keyword>
<sequence>MKNYLIGGCICLLGILIIGIEPLQRAINDSMNRGTLKGAETCISYSSSELLSTETIRSTCVNAFQMPLFDHDHATGRAGPWMEPGVAGWEGILENKMPDFVTTWVQISVSIYDPGGVEQEYFAETSIWIDPQDEAEFRMKIPALKREQIEGIEFCENDNPAPKACMEWGVKRILGLSI</sequence>
<organism evidence="1 2">
    <name type="scientific">Ruegeria haliotis</name>
    <dbReference type="NCBI Taxonomy" id="2747601"/>
    <lineage>
        <taxon>Bacteria</taxon>
        <taxon>Pseudomonadati</taxon>
        <taxon>Pseudomonadota</taxon>
        <taxon>Alphaproteobacteria</taxon>
        <taxon>Rhodobacterales</taxon>
        <taxon>Roseobacteraceae</taxon>
        <taxon>Ruegeria</taxon>
    </lineage>
</organism>
<evidence type="ECO:0000313" key="2">
    <source>
        <dbReference type="Proteomes" id="UP000630805"/>
    </source>
</evidence>
<protein>
    <submittedName>
        <fullName evidence="1">Uncharacterized protein</fullName>
    </submittedName>
</protein>
<dbReference type="EMBL" id="JABXWT010000007">
    <property type="protein sequence ID" value="NVO56846.1"/>
    <property type="molecule type" value="Genomic_DNA"/>
</dbReference>
<evidence type="ECO:0000313" key="1">
    <source>
        <dbReference type="EMBL" id="NVO56846.1"/>
    </source>
</evidence>
<proteinExistence type="predicted"/>
<accession>A0ABX2PRT0</accession>
<comment type="caution">
    <text evidence="1">The sequence shown here is derived from an EMBL/GenBank/DDBJ whole genome shotgun (WGS) entry which is preliminary data.</text>
</comment>